<dbReference type="Proteomes" id="UP000664417">
    <property type="component" value="Unassembled WGS sequence"/>
</dbReference>
<evidence type="ECO:0000256" key="2">
    <source>
        <dbReference type="ARBA" id="ARBA00023015"/>
    </source>
</evidence>
<dbReference type="PANTHER" id="PTHR43133:SF45">
    <property type="entry name" value="RNA POLYMERASE ECF-TYPE SIGMA FACTOR"/>
    <property type="match status" value="1"/>
</dbReference>
<proteinExistence type="inferred from homology"/>
<dbReference type="InterPro" id="IPR013324">
    <property type="entry name" value="RNA_pol_sigma_r3/r4-like"/>
</dbReference>
<dbReference type="GO" id="GO:0016987">
    <property type="term" value="F:sigma factor activity"/>
    <property type="evidence" value="ECO:0007669"/>
    <property type="project" value="UniProtKB-KW"/>
</dbReference>
<dbReference type="InterPro" id="IPR007627">
    <property type="entry name" value="RNA_pol_sigma70_r2"/>
</dbReference>
<comment type="similarity">
    <text evidence="1">Belongs to the sigma-70 factor family. ECF subfamily.</text>
</comment>
<dbReference type="SUPFAM" id="SSF88659">
    <property type="entry name" value="Sigma3 and sigma4 domains of RNA polymerase sigma factors"/>
    <property type="match status" value="1"/>
</dbReference>
<keyword evidence="4" id="KW-0804">Transcription</keyword>
<dbReference type="PANTHER" id="PTHR43133">
    <property type="entry name" value="RNA POLYMERASE ECF-TYPE SIGMA FACTO"/>
    <property type="match status" value="1"/>
</dbReference>
<dbReference type="InterPro" id="IPR036388">
    <property type="entry name" value="WH-like_DNA-bd_sf"/>
</dbReference>
<dbReference type="AlphaFoldDB" id="A0A8J7U1I5"/>
<dbReference type="GO" id="GO:0006352">
    <property type="term" value="P:DNA-templated transcription initiation"/>
    <property type="evidence" value="ECO:0007669"/>
    <property type="project" value="InterPro"/>
</dbReference>
<dbReference type="RefSeq" id="WP_207857876.1">
    <property type="nucleotide sequence ID" value="NZ_JAFREP010000005.1"/>
</dbReference>
<dbReference type="NCBIfam" id="TIGR02937">
    <property type="entry name" value="sigma70-ECF"/>
    <property type="match status" value="1"/>
</dbReference>
<dbReference type="GO" id="GO:0003677">
    <property type="term" value="F:DNA binding"/>
    <property type="evidence" value="ECO:0007669"/>
    <property type="project" value="InterPro"/>
</dbReference>
<evidence type="ECO:0000259" key="6">
    <source>
        <dbReference type="Pfam" id="PF08281"/>
    </source>
</evidence>
<evidence type="ECO:0000256" key="4">
    <source>
        <dbReference type="ARBA" id="ARBA00023163"/>
    </source>
</evidence>
<dbReference type="EMBL" id="JAFREP010000005">
    <property type="protein sequence ID" value="MBO1318228.1"/>
    <property type="molecule type" value="Genomic_DNA"/>
</dbReference>
<keyword evidence="8" id="KW-1185">Reference proteome</keyword>
<evidence type="ECO:0000259" key="5">
    <source>
        <dbReference type="Pfam" id="PF04542"/>
    </source>
</evidence>
<dbReference type="Gene3D" id="1.10.10.10">
    <property type="entry name" value="Winged helix-like DNA-binding domain superfamily/Winged helix DNA-binding domain"/>
    <property type="match status" value="1"/>
</dbReference>
<evidence type="ECO:0000256" key="1">
    <source>
        <dbReference type="ARBA" id="ARBA00010641"/>
    </source>
</evidence>
<feature type="domain" description="RNA polymerase sigma-70 region 2" evidence="5">
    <location>
        <begin position="52"/>
        <end position="116"/>
    </location>
</feature>
<reference evidence="7" key="1">
    <citation type="submission" date="2021-03" db="EMBL/GenBank/DDBJ databases">
        <authorList>
            <person name="Wang G."/>
        </authorList>
    </citation>
    <scope>NUCLEOTIDE SEQUENCE</scope>
    <source>
        <strain evidence="7">KCTC 12899</strain>
    </source>
</reference>
<dbReference type="InterPro" id="IPR039425">
    <property type="entry name" value="RNA_pol_sigma-70-like"/>
</dbReference>
<dbReference type="Pfam" id="PF08281">
    <property type="entry name" value="Sigma70_r4_2"/>
    <property type="match status" value="1"/>
</dbReference>
<sequence length="207" mass="22709">MTVALLFHVVHPNSLGFPAGLVKVGSKAKQSTQGPSRGVPVLEPAAFQKILDEHAAALKRVVATYEADPHLQEDLYQEIAIAIWRAMANFRGDAAVKTFILRIAHNRGASHVAKEVRVPRGGEPLIPLRDNQPTPEKRMIEKQSGPEVRLVQAIQKLPVNQRQIITLALEGTAYQDISDILGISMSNVGVRLNRAKKALRRELGLIS</sequence>
<dbReference type="InterPro" id="IPR013249">
    <property type="entry name" value="RNA_pol_sigma70_r4_t2"/>
</dbReference>
<protein>
    <submittedName>
        <fullName evidence="7">Sigma-70 family RNA polymerase sigma factor</fullName>
    </submittedName>
</protein>
<dbReference type="Pfam" id="PF04542">
    <property type="entry name" value="Sigma70_r2"/>
    <property type="match status" value="1"/>
</dbReference>
<name>A0A8J7U1I5_9BACT</name>
<evidence type="ECO:0000256" key="3">
    <source>
        <dbReference type="ARBA" id="ARBA00023082"/>
    </source>
</evidence>
<keyword evidence="2" id="KW-0805">Transcription regulation</keyword>
<keyword evidence="3" id="KW-0731">Sigma factor</keyword>
<dbReference type="InterPro" id="IPR014284">
    <property type="entry name" value="RNA_pol_sigma-70_dom"/>
</dbReference>
<dbReference type="InterPro" id="IPR013325">
    <property type="entry name" value="RNA_pol_sigma_r2"/>
</dbReference>
<dbReference type="SUPFAM" id="SSF88946">
    <property type="entry name" value="Sigma2 domain of RNA polymerase sigma factors"/>
    <property type="match status" value="1"/>
</dbReference>
<dbReference type="CDD" id="cd06171">
    <property type="entry name" value="Sigma70_r4"/>
    <property type="match status" value="1"/>
</dbReference>
<feature type="domain" description="RNA polymerase sigma factor 70 region 4 type 2" evidence="6">
    <location>
        <begin position="149"/>
        <end position="199"/>
    </location>
</feature>
<gene>
    <name evidence="7" type="ORF">J3U88_07165</name>
</gene>
<comment type="caution">
    <text evidence="7">The sequence shown here is derived from an EMBL/GenBank/DDBJ whole genome shotgun (WGS) entry which is preliminary data.</text>
</comment>
<organism evidence="7 8">
    <name type="scientific">Acanthopleuribacter pedis</name>
    <dbReference type="NCBI Taxonomy" id="442870"/>
    <lineage>
        <taxon>Bacteria</taxon>
        <taxon>Pseudomonadati</taxon>
        <taxon>Acidobacteriota</taxon>
        <taxon>Holophagae</taxon>
        <taxon>Acanthopleuribacterales</taxon>
        <taxon>Acanthopleuribacteraceae</taxon>
        <taxon>Acanthopleuribacter</taxon>
    </lineage>
</organism>
<evidence type="ECO:0000313" key="8">
    <source>
        <dbReference type="Proteomes" id="UP000664417"/>
    </source>
</evidence>
<evidence type="ECO:0000313" key="7">
    <source>
        <dbReference type="EMBL" id="MBO1318228.1"/>
    </source>
</evidence>
<accession>A0A8J7U1I5</accession>
<dbReference type="Gene3D" id="1.10.1740.10">
    <property type="match status" value="1"/>
</dbReference>